<evidence type="ECO:0000313" key="2">
    <source>
        <dbReference type="Proteomes" id="UP000324222"/>
    </source>
</evidence>
<dbReference type="PANTHER" id="PTHR14492:SF4">
    <property type="entry name" value="CILIOGENESIS AND PLANAR POLARITY EFFECTOR 1"/>
    <property type="match status" value="1"/>
</dbReference>
<keyword evidence="2" id="KW-1185">Reference proteome</keyword>
<name>A0A5B7HL30_PORTR</name>
<dbReference type="InterPro" id="IPR028236">
    <property type="entry name" value="CPLANE1"/>
</dbReference>
<dbReference type="AlphaFoldDB" id="A0A5B7HL30"/>
<dbReference type="OrthoDB" id="6358187at2759"/>
<gene>
    <name evidence="1" type="ORF">E2C01_066274</name>
</gene>
<comment type="caution">
    <text evidence="1">The sequence shown here is derived from an EMBL/GenBank/DDBJ whole genome shotgun (WGS) entry which is preliminary data.</text>
</comment>
<dbReference type="EMBL" id="VSRR010033892">
    <property type="protein sequence ID" value="MPC71982.1"/>
    <property type="molecule type" value="Genomic_DNA"/>
</dbReference>
<reference evidence="1 2" key="1">
    <citation type="submission" date="2019-05" db="EMBL/GenBank/DDBJ databases">
        <title>Another draft genome of Portunus trituberculatus and its Hox gene families provides insights of decapod evolution.</title>
        <authorList>
            <person name="Jeong J.-H."/>
            <person name="Song I."/>
            <person name="Kim S."/>
            <person name="Choi T."/>
            <person name="Kim D."/>
            <person name="Ryu S."/>
            <person name="Kim W."/>
        </authorList>
    </citation>
    <scope>NUCLEOTIDE SEQUENCE [LARGE SCALE GENOMIC DNA]</scope>
    <source>
        <tissue evidence="1">Muscle</tissue>
    </source>
</reference>
<dbReference type="PANTHER" id="PTHR14492">
    <property type="entry name" value="JBTS17"/>
    <property type="match status" value="1"/>
</dbReference>
<evidence type="ECO:0000313" key="1">
    <source>
        <dbReference type="EMBL" id="MPC71982.1"/>
    </source>
</evidence>
<protein>
    <submittedName>
        <fullName evidence="1">Uncharacterized protein</fullName>
    </submittedName>
</protein>
<sequence>MFVYGILNSGKLFFWHTVTNQVQQAKGIPESFDSNVTSDAVEQSTSPVPAHHAPKIFASPSCSTVVVVLGASQIYVWERSSGSGEEKSNLSQHVPGSWSVVHCPSHVSLPSVYSKETQISCCFKYKETCEECRITFTFLECLSVVSSTLTLRLRGSRLFLPATQWDSKLVPFSALGIQENGLQQVKGTLISRYS</sequence>
<dbReference type="Proteomes" id="UP000324222">
    <property type="component" value="Unassembled WGS sequence"/>
</dbReference>
<organism evidence="1 2">
    <name type="scientific">Portunus trituberculatus</name>
    <name type="common">Swimming crab</name>
    <name type="synonym">Neptunus trituberculatus</name>
    <dbReference type="NCBI Taxonomy" id="210409"/>
    <lineage>
        <taxon>Eukaryota</taxon>
        <taxon>Metazoa</taxon>
        <taxon>Ecdysozoa</taxon>
        <taxon>Arthropoda</taxon>
        <taxon>Crustacea</taxon>
        <taxon>Multicrustacea</taxon>
        <taxon>Malacostraca</taxon>
        <taxon>Eumalacostraca</taxon>
        <taxon>Eucarida</taxon>
        <taxon>Decapoda</taxon>
        <taxon>Pleocyemata</taxon>
        <taxon>Brachyura</taxon>
        <taxon>Eubrachyura</taxon>
        <taxon>Portunoidea</taxon>
        <taxon>Portunidae</taxon>
        <taxon>Portuninae</taxon>
        <taxon>Portunus</taxon>
    </lineage>
</organism>
<proteinExistence type="predicted"/>
<accession>A0A5B7HL30</accession>